<dbReference type="InterPro" id="IPR014284">
    <property type="entry name" value="RNA_pol_sigma-70_dom"/>
</dbReference>
<protein>
    <submittedName>
        <fullName evidence="8">RNA polymerase subunit sigma</fullName>
    </submittedName>
    <submittedName>
        <fullName evidence="9">Sigma-70 family RNA polymerase sigma factor</fullName>
    </submittedName>
</protein>
<dbReference type="GO" id="GO:0016987">
    <property type="term" value="F:sigma factor activity"/>
    <property type="evidence" value="ECO:0007669"/>
    <property type="project" value="UniProtKB-KW"/>
</dbReference>
<gene>
    <name evidence="8" type="ORF">CFF01_11975</name>
    <name evidence="9" type="ORF">FGA12_11795</name>
</gene>
<accession>A0AAC9U2G1</accession>
<name>A0AAC9U2G1_9GAMM</name>
<evidence type="ECO:0000256" key="4">
    <source>
        <dbReference type="ARBA" id="ARBA00023125"/>
    </source>
</evidence>
<keyword evidence="11" id="KW-1185">Reference proteome</keyword>
<evidence type="ECO:0000313" key="10">
    <source>
        <dbReference type="Proteomes" id="UP000198233"/>
    </source>
</evidence>
<dbReference type="EMBL" id="CP041153">
    <property type="protein sequence ID" value="QDF75785.1"/>
    <property type="molecule type" value="Genomic_DNA"/>
</dbReference>
<dbReference type="GO" id="GO:0006352">
    <property type="term" value="P:DNA-templated transcription initiation"/>
    <property type="evidence" value="ECO:0007669"/>
    <property type="project" value="InterPro"/>
</dbReference>
<organism evidence="8 10">
    <name type="scientific">Shewanella marisflavi</name>
    <dbReference type="NCBI Taxonomy" id="260364"/>
    <lineage>
        <taxon>Bacteria</taxon>
        <taxon>Pseudomonadati</taxon>
        <taxon>Pseudomonadota</taxon>
        <taxon>Gammaproteobacteria</taxon>
        <taxon>Alteromonadales</taxon>
        <taxon>Shewanellaceae</taxon>
        <taxon>Shewanella</taxon>
    </lineage>
</organism>
<evidence type="ECO:0000259" key="7">
    <source>
        <dbReference type="Pfam" id="PF04545"/>
    </source>
</evidence>
<dbReference type="InterPro" id="IPR007630">
    <property type="entry name" value="RNA_pol_sigma70_r4"/>
</dbReference>
<reference evidence="9 11" key="2">
    <citation type="submission" date="2019-06" db="EMBL/GenBank/DDBJ databases">
        <title>Complete genome of Shewanella marisflavi ECSMB14101, a mussel settlement-inducing bacterium isolated from East China Sea.</title>
        <authorList>
            <person name="Yang J."/>
            <person name="Liang X."/>
            <person name="Chang R."/>
            <person name="Peng L."/>
        </authorList>
    </citation>
    <scope>NUCLEOTIDE SEQUENCE [LARGE SCALE GENOMIC DNA]</scope>
    <source>
        <strain evidence="9 11">ECSMB14101</strain>
    </source>
</reference>
<dbReference type="Gene3D" id="1.10.1740.10">
    <property type="match status" value="1"/>
</dbReference>
<dbReference type="RefSeq" id="WP_033540024.1">
    <property type="nucleotide sequence ID" value="NZ_CP022272.1"/>
</dbReference>
<keyword evidence="4" id="KW-0238">DNA-binding</keyword>
<dbReference type="AlphaFoldDB" id="A0AAC9U2G1"/>
<evidence type="ECO:0000256" key="2">
    <source>
        <dbReference type="ARBA" id="ARBA00023015"/>
    </source>
</evidence>
<dbReference type="GO" id="GO:0003677">
    <property type="term" value="F:DNA binding"/>
    <property type="evidence" value="ECO:0007669"/>
    <property type="project" value="UniProtKB-KW"/>
</dbReference>
<dbReference type="KEGG" id="smav:CFF01_11975"/>
<dbReference type="InterPro" id="IPR007627">
    <property type="entry name" value="RNA_pol_sigma70_r2"/>
</dbReference>
<evidence type="ECO:0000313" key="8">
    <source>
        <dbReference type="EMBL" id="ASJ97246.1"/>
    </source>
</evidence>
<evidence type="ECO:0000256" key="3">
    <source>
        <dbReference type="ARBA" id="ARBA00023082"/>
    </source>
</evidence>
<dbReference type="InterPro" id="IPR036388">
    <property type="entry name" value="WH-like_DNA-bd_sf"/>
</dbReference>
<keyword evidence="3" id="KW-0731">Sigma factor</keyword>
<dbReference type="InterPro" id="IPR039425">
    <property type="entry name" value="RNA_pol_sigma-70-like"/>
</dbReference>
<sequence length="212" mass="23981">MQQITSASAPDKGSVKINSHLETQVPAELSSWLTLVAQTRDKQAFTELFHFFAPKIKRFGIKQLGNEAQASELVQETMSNVWRKAHLYDGDKGAATTWVYTVMRNAAFDMLRRVKAKAEVNLGDDIWPLEQAQSQVQEEVAEFSDHLMEKQMLAYVDSLPEAQRAVVKGVYYQELSQEQLAQQFGVPIGTIKSRLRLALAKLKQQMGDQQHD</sequence>
<keyword evidence="5" id="KW-0804">Transcription</keyword>
<evidence type="ECO:0000313" key="9">
    <source>
        <dbReference type="EMBL" id="QDF75785.1"/>
    </source>
</evidence>
<dbReference type="PANTHER" id="PTHR43133:SF62">
    <property type="entry name" value="RNA POLYMERASE SIGMA FACTOR SIGZ"/>
    <property type="match status" value="1"/>
</dbReference>
<dbReference type="Pfam" id="PF04542">
    <property type="entry name" value="Sigma70_r2"/>
    <property type="match status" value="1"/>
</dbReference>
<dbReference type="InterPro" id="IPR013324">
    <property type="entry name" value="RNA_pol_sigma_r3/r4-like"/>
</dbReference>
<dbReference type="CDD" id="cd06171">
    <property type="entry name" value="Sigma70_r4"/>
    <property type="match status" value="1"/>
</dbReference>
<comment type="similarity">
    <text evidence="1">Belongs to the sigma-70 factor family. ECF subfamily.</text>
</comment>
<dbReference type="InterPro" id="IPR013325">
    <property type="entry name" value="RNA_pol_sigma_r2"/>
</dbReference>
<evidence type="ECO:0000256" key="5">
    <source>
        <dbReference type="ARBA" id="ARBA00023163"/>
    </source>
</evidence>
<evidence type="ECO:0000313" key="11">
    <source>
        <dbReference type="Proteomes" id="UP000318758"/>
    </source>
</evidence>
<dbReference type="Pfam" id="PF04545">
    <property type="entry name" value="Sigma70_r4"/>
    <property type="match status" value="1"/>
</dbReference>
<dbReference type="NCBIfam" id="NF009178">
    <property type="entry name" value="PRK12526.1"/>
    <property type="match status" value="1"/>
</dbReference>
<feature type="domain" description="RNA polymerase sigma-70 region 4" evidence="7">
    <location>
        <begin position="157"/>
        <end position="204"/>
    </location>
</feature>
<feature type="domain" description="RNA polymerase sigma-70 region 2" evidence="6">
    <location>
        <begin position="52"/>
        <end position="114"/>
    </location>
</feature>
<evidence type="ECO:0000259" key="6">
    <source>
        <dbReference type="Pfam" id="PF04542"/>
    </source>
</evidence>
<dbReference type="Proteomes" id="UP000198233">
    <property type="component" value="Chromosome"/>
</dbReference>
<dbReference type="Proteomes" id="UP000318758">
    <property type="component" value="Chromosome"/>
</dbReference>
<evidence type="ECO:0000256" key="1">
    <source>
        <dbReference type="ARBA" id="ARBA00010641"/>
    </source>
</evidence>
<dbReference type="PANTHER" id="PTHR43133">
    <property type="entry name" value="RNA POLYMERASE ECF-TYPE SIGMA FACTO"/>
    <property type="match status" value="1"/>
</dbReference>
<proteinExistence type="inferred from homology"/>
<dbReference type="SUPFAM" id="SSF88946">
    <property type="entry name" value="Sigma2 domain of RNA polymerase sigma factors"/>
    <property type="match status" value="1"/>
</dbReference>
<reference evidence="8 10" key="1">
    <citation type="submission" date="2017-06" db="EMBL/GenBank/DDBJ databases">
        <title>Complete genome sequence of Shewanella marisflavi EP1 associated with anaerobic 2,4-dinitrotoluene reduction and salt tolerance.</title>
        <authorList>
            <person name="Huang J."/>
        </authorList>
    </citation>
    <scope>NUCLEOTIDE SEQUENCE [LARGE SCALE GENOMIC DNA]</scope>
    <source>
        <strain evidence="8 10">EP1</strain>
    </source>
</reference>
<dbReference type="Gene3D" id="1.10.10.10">
    <property type="entry name" value="Winged helix-like DNA-binding domain superfamily/Winged helix DNA-binding domain"/>
    <property type="match status" value="1"/>
</dbReference>
<dbReference type="NCBIfam" id="TIGR02937">
    <property type="entry name" value="sigma70-ECF"/>
    <property type="match status" value="1"/>
</dbReference>
<keyword evidence="2" id="KW-0805">Transcription regulation</keyword>
<dbReference type="SUPFAM" id="SSF88659">
    <property type="entry name" value="Sigma3 and sigma4 domains of RNA polymerase sigma factors"/>
    <property type="match status" value="1"/>
</dbReference>
<dbReference type="EMBL" id="CP022272">
    <property type="protein sequence ID" value="ASJ97246.1"/>
    <property type="molecule type" value="Genomic_DNA"/>
</dbReference>